<reference evidence="3 4" key="1">
    <citation type="journal article" date="2014" name="PLoS Genet.">
        <title>Analysis of the Phlebiopsis gigantea genome, transcriptome and secretome provides insight into its pioneer colonization strategies of wood.</title>
        <authorList>
            <person name="Hori C."/>
            <person name="Ishida T."/>
            <person name="Igarashi K."/>
            <person name="Samejima M."/>
            <person name="Suzuki H."/>
            <person name="Master E."/>
            <person name="Ferreira P."/>
            <person name="Ruiz-Duenas F.J."/>
            <person name="Held B."/>
            <person name="Canessa P."/>
            <person name="Larrondo L.F."/>
            <person name="Schmoll M."/>
            <person name="Druzhinina I.S."/>
            <person name="Kubicek C.P."/>
            <person name="Gaskell J.A."/>
            <person name="Kersten P."/>
            <person name="St John F."/>
            <person name="Glasner J."/>
            <person name="Sabat G."/>
            <person name="Splinter BonDurant S."/>
            <person name="Syed K."/>
            <person name="Yadav J."/>
            <person name="Mgbeahuruike A.C."/>
            <person name="Kovalchuk A."/>
            <person name="Asiegbu F.O."/>
            <person name="Lackner G."/>
            <person name="Hoffmeister D."/>
            <person name="Rencoret J."/>
            <person name="Gutierrez A."/>
            <person name="Sun H."/>
            <person name="Lindquist E."/>
            <person name="Barry K."/>
            <person name="Riley R."/>
            <person name="Grigoriev I.V."/>
            <person name="Henrissat B."/>
            <person name="Kues U."/>
            <person name="Berka R.M."/>
            <person name="Martinez A.T."/>
            <person name="Covert S.F."/>
            <person name="Blanchette R.A."/>
            <person name="Cullen D."/>
        </authorList>
    </citation>
    <scope>NUCLEOTIDE SEQUENCE [LARGE SCALE GENOMIC DNA]</scope>
    <source>
        <strain evidence="3 4">11061_1 CR5-6</strain>
    </source>
</reference>
<keyword evidence="4" id="KW-1185">Reference proteome</keyword>
<dbReference type="STRING" id="745531.A0A0C3S9A1"/>
<gene>
    <name evidence="3" type="ORF">PHLGIDRAFT_35145</name>
</gene>
<feature type="transmembrane region" description="Helical" evidence="1">
    <location>
        <begin position="667"/>
        <end position="685"/>
    </location>
</feature>
<feature type="transmembrane region" description="Helical" evidence="1">
    <location>
        <begin position="697"/>
        <end position="717"/>
    </location>
</feature>
<dbReference type="AlphaFoldDB" id="A0A0C3S9A1"/>
<dbReference type="HOGENOM" id="CLU_005562_2_0_1"/>
<keyword evidence="1" id="KW-0812">Transmembrane</keyword>
<feature type="transmembrane region" description="Helical" evidence="1">
    <location>
        <begin position="644"/>
        <end position="661"/>
    </location>
</feature>
<evidence type="ECO:0000256" key="1">
    <source>
        <dbReference type="SAM" id="Phobius"/>
    </source>
</evidence>
<feature type="domain" description="AMP-dependent synthetase/ligase" evidence="2">
    <location>
        <begin position="39"/>
        <end position="371"/>
    </location>
</feature>
<accession>A0A0C3S9A1</accession>
<dbReference type="SUPFAM" id="SSF56801">
    <property type="entry name" value="Acetyl-CoA synthetase-like"/>
    <property type="match status" value="1"/>
</dbReference>
<dbReference type="SUPFAM" id="SSF81665">
    <property type="entry name" value="Calcium ATPase, transmembrane domain M"/>
    <property type="match status" value="1"/>
</dbReference>
<dbReference type="InterPro" id="IPR020845">
    <property type="entry name" value="AMP-binding_CS"/>
</dbReference>
<keyword evidence="1" id="KW-0472">Membrane</keyword>
<dbReference type="EMBL" id="KN840485">
    <property type="protein sequence ID" value="KIP08117.1"/>
    <property type="molecule type" value="Genomic_DNA"/>
</dbReference>
<evidence type="ECO:0000313" key="4">
    <source>
        <dbReference type="Proteomes" id="UP000053257"/>
    </source>
</evidence>
<dbReference type="InterPro" id="IPR000873">
    <property type="entry name" value="AMP-dep_synth/lig_dom"/>
</dbReference>
<dbReference type="InterPro" id="IPR010071">
    <property type="entry name" value="AA_adenyl_dom"/>
</dbReference>
<dbReference type="OrthoDB" id="408177at2759"/>
<dbReference type="InterPro" id="IPR052979">
    <property type="entry name" value="Adenylate-forming_domain"/>
</dbReference>
<dbReference type="InterPro" id="IPR045851">
    <property type="entry name" value="AMP-bd_C_sf"/>
</dbReference>
<feature type="transmembrane region" description="Helical" evidence="1">
    <location>
        <begin position="804"/>
        <end position="821"/>
    </location>
</feature>
<dbReference type="FunFam" id="3.40.50.980:FF:000001">
    <property type="entry name" value="Non-ribosomal peptide synthetase"/>
    <property type="match status" value="1"/>
</dbReference>
<dbReference type="PROSITE" id="PS00455">
    <property type="entry name" value="AMP_BINDING"/>
    <property type="match status" value="1"/>
</dbReference>
<dbReference type="NCBIfam" id="TIGR01733">
    <property type="entry name" value="AA-adenyl-dom"/>
    <property type="match status" value="1"/>
</dbReference>
<feature type="transmembrane region" description="Helical" evidence="1">
    <location>
        <begin position="767"/>
        <end position="784"/>
    </location>
</feature>
<dbReference type="Gene3D" id="3.30.300.30">
    <property type="match status" value="1"/>
</dbReference>
<dbReference type="Pfam" id="PF00501">
    <property type="entry name" value="AMP-binding"/>
    <property type="match status" value="1"/>
</dbReference>
<proteinExistence type="predicted"/>
<feature type="transmembrane region" description="Helical" evidence="1">
    <location>
        <begin position="616"/>
        <end position="637"/>
    </location>
</feature>
<dbReference type="InterPro" id="IPR042099">
    <property type="entry name" value="ANL_N_sf"/>
</dbReference>
<protein>
    <recommendedName>
        <fullName evidence="2">AMP-dependent synthetase/ligase domain-containing protein</fullName>
    </recommendedName>
</protein>
<feature type="transmembrane region" description="Helical" evidence="1">
    <location>
        <begin position="729"/>
        <end position="751"/>
    </location>
</feature>
<dbReference type="Gene3D" id="3.40.50.12780">
    <property type="entry name" value="N-terminal domain of ligase-like"/>
    <property type="match status" value="1"/>
</dbReference>
<sequence length="1027" mass="112484">MAIDLSLAPTSDSLDASLFYRFGFGRREQPPFGCVHHAFEHHALRDPNAVAVEHLDTTITYGELDRRANALAHRLRAMGVGPGARVCLLVQRSIAMVVGIMSILKAGGTYVPLDGGIVTDSTLEFIICNAKCALVLTLTDYVHRVSDADIPVINLDEDMKTGGGDPNTVQDLSSPDDSAYIIYTSGTTGTPKGVEVMHRNVTNLVCLSPGNVEMRPGRKVAQLLNIAFDMAAWETLGSLSNGATLCVRGKSQKDWQAVLRTVDIVIATPSIIARYHPSDYPNIKVLATAGEPCPQALADRWAAAAHYYNSCGPTEITIVNTVQLHEAGSPISIGAPTPNNNVYVLDERMVPVPIGEPGIMWAGGGGISRGYVGLPEKTAERFKPDPFADDGSYMFNTGDLGRWRVDGTLEHLGRVDDQVKIKGFRVELDGVSAAMQTSSAVKDAVALLLDGELWGFVTPADADIATVTEATKKVQPYYAVPSKWLALPELPHTANGKIDKRALKAAALEPPIPVPDSPFTEEKIARTPSTITEVDAKFYAKSLYSSETPKSDLSMPDIPPPVYGSEASISEKKLAFDQVPVLEKQSYPWDGYLDDEFPDKTQGKLLRNVRHQVFSLYRRLFGIVFVANAAVLIATFARSGGTNAQHLGLIVVSNLFCAILMRQDYVINTFFTVACAVPISWPLFIRRTCARVYHIGGLHSGCAISGLVWLIAFTVQATREFVNHGKTSIATVAITYFILVLLIGIVLFAYPKNRSVHHDMFERTHRFLGWSATALVLCQVVLLTNDYKSPGQSLGNAIVHSPPFWLVIILTCSIILPWLRLKKVNVRSVVLSKHAVQLHFDYVTPKSGHFVRISNSPLVEWHGFACIPVPKEKGFSLVVSKAGDWTGDKIMNPPSKLWVRGVPCYGVLRITPLFRRVVFVATGSGIGPCAPCIFEQRRPIKLLWTSPDVRQTFGDEFVDKILSHSPGAVVYDTRKHGKPDMVKLTYRLVREFEAEAVCIISNQKLTQRLVYGLSSRGIPAFGAIWDS</sequence>
<dbReference type="InterPro" id="IPR023298">
    <property type="entry name" value="ATPase_P-typ_TM_dom_sf"/>
</dbReference>
<dbReference type="PANTHER" id="PTHR33927">
    <property type="entry name" value="TRANSMEMBRANE PROTEIN"/>
    <property type="match status" value="1"/>
</dbReference>
<evidence type="ECO:0000313" key="3">
    <source>
        <dbReference type="EMBL" id="KIP08117.1"/>
    </source>
</evidence>
<evidence type="ECO:0000259" key="2">
    <source>
        <dbReference type="Pfam" id="PF00501"/>
    </source>
</evidence>
<organism evidence="3 4">
    <name type="scientific">Phlebiopsis gigantea (strain 11061_1 CR5-6)</name>
    <name type="common">White-rot fungus</name>
    <name type="synonym">Peniophora gigantea</name>
    <dbReference type="NCBI Taxonomy" id="745531"/>
    <lineage>
        <taxon>Eukaryota</taxon>
        <taxon>Fungi</taxon>
        <taxon>Dikarya</taxon>
        <taxon>Basidiomycota</taxon>
        <taxon>Agaricomycotina</taxon>
        <taxon>Agaricomycetes</taxon>
        <taxon>Polyporales</taxon>
        <taxon>Phanerochaetaceae</taxon>
        <taxon>Phlebiopsis</taxon>
    </lineage>
</organism>
<dbReference type="PANTHER" id="PTHR33927:SF5">
    <property type="entry name" value="ENZYME, PUTATIVE (AFU_ORTHOLOGUE AFUA_8G01222)-RELATED"/>
    <property type="match status" value="1"/>
</dbReference>
<keyword evidence="1" id="KW-1133">Transmembrane helix</keyword>
<dbReference type="Proteomes" id="UP000053257">
    <property type="component" value="Unassembled WGS sequence"/>
</dbReference>
<name>A0A0C3S9A1_PHLG1</name>